<comment type="caution">
    <text evidence="1">The sequence shown here is derived from an EMBL/GenBank/DDBJ whole genome shotgun (WGS) entry which is preliminary data.</text>
</comment>
<dbReference type="EMBL" id="BAABUJ010000013">
    <property type="protein sequence ID" value="GAA5799696.1"/>
    <property type="molecule type" value="Genomic_DNA"/>
</dbReference>
<reference evidence="1 2" key="1">
    <citation type="submission" date="2024-04" db="EMBL/GenBank/DDBJ databases">
        <title>genome sequences of Mucor flavus KT1a and Helicostylum pulchrum KT1b strains isolation_sourced from the surface of a dry-aged beef.</title>
        <authorList>
            <person name="Toyotome T."/>
            <person name="Hosono M."/>
            <person name="Torimaru M."/>
            <person name="Fukuda K."/>
            <person name="Mikami N."/>
        </authorList>
    </citation>
    <scope>NUCLEOTIDE SEQUENCE [LARGE SCALE GENOMIC DNA]</scope>
    <source>
        <strain evidence="1 2">KT1b</strain>
    </source>
</reference>
<evidence type="ECO:0000313" key="1">
    <source>
        <dbReference type="EMBL" id="GAA5799696.1"/>
    </source>
</evidence>
<sequence length="87" mass="10214">MNMNAGAIGNDEDKVRNGFYIGNQSVITEQNFYVEREYDYPAFVKIRFSKIDRSTKSAKCMKLLIGLFLKKVLRRHKNDFKSKIFVQ</sequence>
<keyword evidence="2" id="KW-1185">Reference proteome</keyword>
<organism evidence="1 2">
    <name type="scientific">Helicostylum pulchrum</name>
    <dbReference type="NCBI Taxonomy" id="562976"/>
    <lineage>
        <taxon>Eukaryota</taxon>
        <taxon>Fungi</taxon>
        <taxon>Fungi incertae sedis</taxon>
        <taxon>Mucoromycota</taxon>
        <taxon>Mucoromycotina</taxon>
        <taxon>Mucoromycetes</taxon>
        <taxon>Mucorales</taxon>
        <taxon>Mucorineae</taxon>
        <taxon>Mucoraceae</taxon>
        <taxon>Helicostylum</taxon>
    </lineage>
</organism>
<evidence type="ECO:0000313" key="2">
    <source>
        <dbReference type="Proteomes" id="UP001476247"/>
    </source>
</evidence>
<proteinExistence type="predicted"/>
<dbReference type="Proteomes" id="UP001476247">
    <property type="component" value="Unassembled WGS sequence"/>
</dbReference>
<protein>
    <submittedName>
        <fullName evidence="1">Uncharacterized protein</fullName>
    </submittedName>
</protein>
<name>A0ABP9XY56_9FUNG</name>
<gene>
    <name evidence="1" type="ORF">HPULCUR_005113</name>
</gene>
<accession>A0ABP9XY56</accession>